<organism evidence="1 2">
    <name type="scientific">Sphingobacterium alkalisoli</name>
    <dbReference type="NCBI Taxonomy" id="1874115"/>
    <lineage>
        <taxon>Bacteria</taxon>
        <taxon>Pseudomonadati</taxon>
        <taxon>Bacteroidota</taxon>
        <taxon>Sphingobacteriia</taxon>
        <taxon>Sphingobacteriales</taxon>
        <taxon>Sphingobacteriaceae</taxon>
        <taxon>Sphingobacterium</taxon>
    </lineage>
</organism>
<sequence length="89" mass="10088">MKSATITVRGKTTTFEYIVLNLLGTIYAKVTWANGKTTHFYKGLYHDKTKWENRGIPDDLIDVISEIFNKETPIPEHAVDSWTTPGKSS</sequence>
<proteinExistence type="predicted"/>
<keyword evidence="2" id="KW-1185">Reference proteome</keyword>
<gene>
    <name evidence="1" type="ORF">FAZ19_19770</name>
</gene>
<reference evidence="1 2" key="1">
    <citation type="submission" date="2019-04" db="EMBL/GenBank/DDBJ databases">
        <title>Sphingobacterium olei sp. nov., isolated from oil-contaminated soil.</title>
        <authorList>
            <person name="Liu B."/>
        </authorList>
    </citation>
    <scope>NUCLEOTIDE SEQUENCE [LARGE SCALE GENOMIC DNA]</scope>
    <source>
        <strain evidence="1 2">Y3L14</strain>
    </source>
</reference>
<dbReference type="AlphaFoldDB" id="A0A4V5LXI8"/>
<protein>
    <submittedName>
        <fullName evidence="1">Uncharacterized protein</fullName>
    </submittedName>
</protein>
<dbReference type="OrthoDB" id="713807at2"/>
<dbReference type="EMBL" id="SUKA01000007">
    <property type="protein sequence ID" value="TJY62709.1"/>
    <property type="molecule type" value="Genomic_DNA"/>
</dbReference>
<evidence type="ECO:0000313" key="2">
    <source>
        <dbReference type="Proteomes" id="UP000309872"/>
    </source>
</evidence>
<dbReference type="RefSeq" id="WP_136822496.1">
    <property type="nucleotide sequence ID" value="NZ_BMJX01000007.1"/>
</dbReference>
<comment type="caution">
    <text evidence="1">The sequence shown here is derived from an EMBL/GenBank/DDBJ whole genome shotgun (WGS) entry which is preliminary data.</text>
</comment>
<accession>A0A4V5LXI8</accession>
<dbReference type="Proteomes" id="UP000309872">
    <property type="component" value="Unassembled WGS sequence"/>
</dbReference>
<evidence type="ECO:0000313" key="1">
    <source>
        <dbReference type="EMBL" id="TJY62709.1"/>
    </source>
</evidence>
<name>A0A4V5LXI8_9SPHI</name>